<dbReference type="InterPro" id="IPR050502">
    <property type="entry name" value="Euk_RNA-bind_prot"/>
</dbReference>
<feature type="region of interest" description="Disordered" evidence="3">
    <location>
        <begin position="281"/>
        <end position="312"/>
    </location>
</feature>
<dbReference type="EMBL" id="BDSP01000259">
    <property type="protein sequence ID" value="GAX27685.1"/>
    <property type="molecule type" value="Genomic_DNA"/>
</dbReference>
<dbReference type="PANTHER" id="PTHR48025:SF1">
    <property type="entry name" value="RRM DOMAIN-CONTAINING PROTEIN"/>
    <property type="match status" value="1"/>
</dbReference>
<feature type="domain" description="RRM" evidence="4">
    <location>
        <begin position="127"/>
        <end position="204"/>
    </location>
</feature>
<feature type="region of interest" description="Disordered" evidence="3">
    <location>
        <begin position="200"/>
        <end position="222"/>
    </location>
</feature>
<evidence type="ECO:0000256" key="2">
    <source>
        <dbReference type="PROSITE-ProRule" id="PRU00176"/>
    </source>
</evidence>
<evidence type="ECO:0000256" key="3">
    <source>
        <dbReference type="SAM" id="MobiDB-lite"/>
    </source>
</evidence>
<dbReference type="AlphaFoldDB" id="A0A1Z5KNJ6"/>
<feature type="compositionally biased region" description="Basic and acidic residues" evidence="3">
    <location>
        <begin position="285"/>
        <end position="297"/>
    </location>
</feature>
<feature type="compositionally biased region" description="Gly residues" evidence="3">
    <location>
        <begin position="298"/>
        <end position="312"/>
    </location>
</feature>
<dbReference type="InParanoid" id="A0A1Z5KNJ6"/>
<dbReference type="SUPFAM" id="SSF54928">
    <property type="entry name" value="RNA-binding domain, RBD"/>
    <property type="match status" value="2"/>
</dbReference>
<dbReference type="InterPro" id="IPR012677">
    <property type="entry name" value="Nucleotide-bd_a/b_plait_sf"/>
</dbReference>
<evidence type="ECO:0000313" key="5">
    <source>
        <dbReference type="EMBL" id="GAX27685.1"/>
    </source>
</evidence>
<name>A0A1Z5KNJ6_FISSO</name>
<dbReference type="Gene3D" id="3.30.70.330">
    <property type="match status" value="2"/>
</dbReference>
<dbReference type="GO" id="GO:0005634">
    <property type="term" value="C:nucleus"/>
    <property type="evidence" value="ECO:0007669"/>
    <property type="project" value="TreeGrafter"/>
</dbReference>
<dbReference type="Pfam" id="PF00076">
    <property type="entry name" value="RRM_1"/>
    <property type="match status" value="2"/>
</dbReference>
<evidence type="ECO:0000259" key="4">
    <source>
        <dbReference type="PROSITE" id="PS50102"/>
    </source>
</evidence>
<protein>
    <submittedName>
        <fullName evidence="5">Poly(U)-binding-splicing factor PUF60</fullName>
    </submittedName>
</protein>
<keyword evidence="1 2" id="KW-0694">RNA-binding</keyword>
<dbReference type="FunCoup" id="A0A1Z5KNJ6">
    <property type="interactions" value="93"/>
</dbReference>
<dbReference type="Proteomes" id="UP000198406">
    <property type="component" value="Unassembled WGS sequence"/>
</dbReference>
<proteinExistence type="predicted"/>
<feature type="domain" description="RRM" evidence="4">
    <location>
        <begin position="32"/>
        <end position="110"/>
    </location>
</feature>
<feature type="region of interest" description="Disordered" evidence="3">
    <location>
        <begin position="1"/>
        <end position="30"/>
    </location>
</feature>
<dbReference type="SMART" id="SM00360">
    <property type="entry name" value="RRM"/>
    <property type="match status" value="2"/>
</dbReference>
<feature type="compositionally biased region" description="Gly residues" evidence="3">
    <location>
        <begin position="209"/>
        <end position="222"/>
    </location>
</feature>
<organism evidence="5 6">
    <name type="scientific">Fistulifera solaris</name>
    <name type="common">Oleaginous diatom</name>
    <dbReference type="NCBI Taxonomy" id="1519565"/>
    <lineage>
        <taxon>Eukaryota</taxon>
        <taxon>Sar</taxon>
        <taxon>Stramenopiles</taxon>
        <taxon>Ochrophyta</taxon>
        <taxon>Bacillariophyta</taxon>
        <taxon>Bacillariophyceae</taxon>
        <taxon>Bacillariophycidae</taxon>
        <taxon>Naviculales</taxon>
        <taxon>Naviculaceae</taxon>
        <taxon>Fistulifera</taxon>
    </lineage>
</organism>
<comment type="caution">
    <text evidence="5">The sequence shown here is derived from an EMBL/GenBank/DDBJ whole genome shotgun (WGS) entry which is preliminary data.</text>
</comment>
<sequence>MSERERSRSPEGPSKESESRPAENGNGEAEGIKLYIGNLDYATDEAKLRQEFSAFGTVTDVFLPTERGTSRPRGFGFVTLATREAAEEAISKMDQSQLDGRTIRVNESRPKGSGGGSGFNAAGKPDVKLYVGNLAFETTQESIQSLFEQYGTVSDCFMPTDRDTGKTRGFCFVTMPSAAAEDACNKLTGYELDGRALRVNEAQPKGSERGGPGGGRGGGGYDRGGYDSYGGGYGGGGGGGYGGGYDNDRGGGRGGGGYGGGGYGGGGGGYDRGGYGGGGGGYDRGGYDRGGYDDRRGGGGGGGYGGGKFRER</sequence>
<dbReference type="PANTHER" id="PTHR48025">
    <property type="entry name" value="OS02G0815200 PROTEIN"/>
    <property type="match status" value="1"/>
</dbReference>
<dbReference type="InterPro" id="IPR035979">
    <property type="entry name" value="RBD_domain_sf"/>
</dbReference>
<gene>
    <name evidence="5" type="ORF">FisN_13Hh220</name>
</gene>
<dbReference type="OrthoDB" id="439808at2759"/>
<feature type="compositionally biased region" description="Basic and acidic residues" evidence="3">
    <location>
        <begin position="1"/>
        <end position="21"/>
    </location>
</feature>
<reference evidence="5 6" key="1">
    <citation type="journal article" date="2015" name="Plant Cell">
        <title>Oil accumulation by the oleaginous diatom Fistulifera solaris as revealed by the genome and transcriptome.</title>
        <authorList>
            <person name="Tanaka T."/>
            <person name="Maeda Y."/>
            <person name="Veluchamy A."/>
            <person name="Tanaka M."/>
            <person name="Abida H."/>
            <person name="Marechal E."/>
            <person name="Bowler C."/>
            <person name="Muto M."/>
            <person name="Sunaga Y."/>
            <person name="Tanaka M."/>
            <person name="Yoshino T."/>
            <person name="Taniguchi T."/>
            <person name="Fukuda Y."/>
            <person name="Nemoto M."/>
            <person name="Matsumoto M."/>
            <person name="Wong P.S."/>
            <person name="Aburatani S."/>
            <person name="Fujibuchi W."/>
        </authorList>
    </citation>
    <scope>NUCLEOTIDE SEQUENCE [LARGE SCALE GENOMIC DNA]</scope>
    <source>
        <strain evidence="5 6">JPCC DA0580</strain>
    </source>
</reference>
<dbReference type="InterPro" id="IPR000504">
    <property type="entry name" value="RRM_dom"/>
</dbReference>
<evidence type="ECO:0000256" key="1">
    <source>
        <dbReference type="ARBA" id="ARBA00022884"/>
    </source>
</evidence>
<keyword evidence="6" id="KW-1185">Reference proteome</keyword>
<dbReference type="PROSITE" id="PS50102">
    <property type="entry name" value="RRM"/>
    <property type="match status" value="2"/>
</dbReference>
<dbReference type="GO" id="GO:0003729">
    <property type="term" value="F:mRNA binding"/>
    <property type="evidence" value="ECO:0007669"/>
    <property type="project" value="TreeGrafter"/>
</dbReference>
<accession>A0A1Z5KNJ6</accession>
<evidence type="ECO:0000313" key="6">
    <source>
        <dbReference type="Proteomes" id="UP000198406"/>
    </source>
</evidence>